<dbReference type="GO" id="GO:0015979">
    <property type="term" value="P:photosynthesis"/>
    <property type="evidence" value="ECO:0007669"/>
    <property type="project" value="UniProtKB-KW"/>
</dbReference>
<evidence type="ECO:0000256" key="9">
    <source>
        <dbReference type="ARBA" id="ARBA00023078"/>
    </source>
</evidence>
<feature type="compositionally biased region" description="Basic residues" evidence="14">
    <location>
        <begin position="22"/>
        <end position="32"/>
    </location>
</feature>
<evidence type="ECO:0000256" key="6">
    <source>
        <dbReference type="ARBA" id="ARBA00022723"/>
    </source>
</evidence>
<evidence type="ECO:0000313" key="17">
    <source>
        <dbReference type="Proteomes" id="UP000316726"/>
    </source>
</evidence>
<keyword evidence="7" id="KW-0249">Electron transport</keyword>
<dbReference type="Gene3D" id="1.10.760.10">
    <property type="entry name" value="Cytochrome c-like domain"/>
    <property type="match status" value="1"/>
</dbReference>
<dbReference type="GO" id="GO:0020037">
    <property type="term" value="F:heme binding"/>
    <property type="evidence" value="ECO:0007669"/>
    <property type="project" value="InterPro"/>
</dbReference>
<keyword evidence="9" id="KW-0793">Thylakoid</keyword>
<evidence type="ECO:0000256" key="1">
    <source>
        <dbReference type="ARBA" id="ARBA00002347"/>
    </source>
</evidence>
<reference evidence="16 17" key="1">
    <citation type="submission" date="2018-07" db="EMBL/GenBank/DDBJ databases">
        <title>The complete nuclear genome of the prasinophyte Chloropicon primus (CCMP1205).</title>
        <authorList>
            <person name="Pombert J.-F."/>
            <person name="Otis C."/>
            <person name="Turmel M."/>
            <person name="Lemieux C."/>
        </authorList>
    </citation>
    <scope>NUCLEOTIDE SEQUENCE [LARGE SCALE GENOMIC DNA]</scope>
    <source>
        <strain evidence="16 17">CCMP1205</strain>
    </source>
</reference>
<evidence type="ECO:0000256" key="8">
    <source>
        <dbReference type="ARBA" id="ARBA00023004"/>
    </source>
</evidence>
<dbReference type="GO" id="GO:0009055">
    <property type="term" value="F:electron transfer activity"/>
    <property type="evidence" value="ECO:0007669"/>
    <property type="project" value="InterPro"/>
</dbReference>
<evidence type="ECO:0000256" key="13">
    <source>
        <dbReference type="PROSITE-ProRule" id="PRU00433"/>
    </source>
</evidence>
<gene>
    <name evidence="16" type="ORF">A3770_13p68800</name>
</gene>
<feature type="region of interest" description="Disordered" evidence="14">
    <location>
        <begin position="1"/>
        <end position="32"/>
    </location>
</feature>
<evidence type="ECO:0000256" key="10">
    <source>
        <dbReference type="ARBA" id="ARBA00030448"/>
    </source>
</evidence>
<dbReference type="SUPFAM" id="SSF46626">
    <property type="entry name" value="Cytochrome c"/>
    <property type="match status" value="1"/>
</dbReference>
<dbReference type="Pfam" id="PF13442">
    <property type="entry name" value="Cytochrome_CBB3"/>
    <property type="match status" value="1"/>
</dbReference>
<evidence type="ECO:0000256" key="4">
    <source>
        <dbReference type="ARBA" id="ARBA00022531"/>
    </source>
</evidence>
<dbReference type="InterPro" id="IPR009056">
    <property type="entry name" value="Cyt_c-like_dom"/>
</dbReference>
<keyword evidence="6 13" id="KW-0479">Metal-binding</keyword>
<evidence type="ECO:0000256" key="7">
    <source>
        <dbReference type="ARBA" id="ARBA00022982"/>
    </source>
</evidence>
<protein>
    <recommendedName>
        <fullName evidence="12">Cytochrome c-553</fullName>
    </recommendedName>
    <alternativeName>
        <fullName evidence="11">Cytochrome c553</fullName>
    </alternativeName>
    <alternativeName>
        <fullName evidence="10">Soluble cytochrome f</fullName>
    </alternativeName>
</protein>
<name>A0A5B8MXU5_9CHLO</name>
<comment type="function">
    <text evidence="1">Functions as an electron carrier between membrane-bound cytochrome b6-f and photosystem I in oxygenic photosynthesis.</text>
</comment>
<dbReference type="FunFam" id="1.10.760.10:FF:000021">
    <property type="entry name" value="Cytochrome c6, chloroplastic"/>
    <property type="match status" value="1"/>
</dbReference>
<proteinExistence type="inferred from homology"/>
<evidence type="ECO:0000256" key="12">
    <source>
        <dbReference type="ARBA" id="ARBA00033211"/>
    </source>
</evidence>
<dbReference type="Proteomes" id="UP000316726">
    <property type="component" value="Chromosome 13"/>
</dbReference>
<evidence type="ECO:0000256" key="3">
    <source>
        <dbReference type="ARBA" id="ARBA00022448"/>
    </source>
</evidence>
<keyword evidence="3" id="KW-0813">Transport</keyword>
<dbReference type="EMBL" id="CP031046">
    <property type="protein sequence ID" value="QDZ24362.1"/>
    <property type="molecule type" value="Genomic_DNA"/>
</dbReference>
<evidence type="ECO:0000259" key="15">
    <source>
        <dbReference type="PROSITE" id="PS51007"/>
    </source>
</evidence>
<dbReference type="PANTHER" id="PTHR34688:SF2">
    <property type="entry name" value="CYTOCHROME C6, CHLOROPLASTIC"/>
    <property type="match status" value="1"/>
</dbReference>
<organism evidence="16 17">
    <name type="scientific">Chloropicon primus</name>
    <dbReference type="NCBI Taxonomy" id="1764295"/>
    <lineage>
        <taxon>Eukaryota</taxon>
        <taxon>Viridiplantae</taxon>
        <taxon>Chlorophyta</taxon>
        <taxon>Chloropicophyceae</taxon>
        <taxon>Chloropicales</taxon>
        <taxon>Chloropicaceae</taxon>
        <taxon>Chloropicon</taxon>
    </lineage>
</organism>
<dbReference type="PANTHER" id="PTHR34688">
    <property type="entry name" value="CYTOCHROME C6, CHLOROPLASTIC"/>
    <property type="match status" value="1"/>
</dbReference>
<evidence type="ECO:0000256" key="2">
    <source>
        <dbReference type="ARBA" id="ARBA00009650"/>
    </source>
</evidence>
<comment type="similarity">
    <text evidence="2">Belongs to the cytochrome c family. PetJ subfamily.</text>
</comment>
<dbReference type="GO" id="GO:0005506">
    <property type="term" value="F:iron ion binding"/>
    <property type="evidence" value="ECO:0007669"/>
    <property type="project" value="InterPro"/>
</dbReference>
<sequence length="157" mass="16853">MVHETSGATARRVPRHSPSSSRRARCLRHSRRQSSESSLARLPLALLATLLVGSSDAQAWAGEGGEALFQNKCVGCHANGGNVLAAGKGLQIQDLERNQVAAIEDVVSITYYGKNKMPGFGEKCAPAGKCTFAARLTDAEVRDVSQYVLQRAQEGWN</sequence>
<dbReference type="OrthoDB" id="1930491at2759"/>
<keyword evidence="17" id="KW-1185">Reference proteome</keyword>
<accession>A0A5B8MXU5</accession>
<dbReference type="AlphaFoldDB" id="A0A5B8MXU5"/>
<dbReference type="PROSITE" id="PS51007">
    <property type="entry name" value="CYTC"/>
    <property type="match status" value="1"/>
</dbReference>
<dbReference type="InterPro" id="IPR023655">
    <property type="entry name" value="Cyt_C6"/>
</dbReference>
<keyword evidence="8 13" id="KW-0408">Iron</keyword>
<evidence type="ECO:0000256" key="14">
    <source>
        <dbReference type="SAM" id="MobiDB-lite"/>
    </source>
</evidence>
<feature type="domain" description="Cytochrome c" evidence="15">
    <location>
        <begin position="60"/>
        <end position="152"/>
    </location>
</feature>
<dbReference type="InterPro" id="IPR036909">
    <property type="entry name" value="Cyt_c-like_dom_sf"/>
</dbReference>
<evidence type="ECO:0000313" key="16">
    <source>
        <dbReference type="EMBL" id="QDZ24362.1"/>
    </source>
</evidence>
<evidence type="ECO:0000256" key="11">
    <source>
        <dbReference type="ARBA" id="ARBA00031247"/>
    </source>
</evidence>
<evidence type="ECO:0000256" key="5">
    <source>
        <dbReference type="ARBA" id="ARBA00022617"/>
    </source>
</evidence>
<keyword evidence="4" id="KW-0602">Photosynthesis</keyword>
<keyword evidence="5 13" id="KW-0349">Heme</keyword>